<gene>
    <name evidence="2" type="ORF">EJ08DRAFT_693496</name>
</gene>
<evidence type="ECO:0000313" key="3">
    <source>
        <dbReference type="Proteomes" id="UP000800235"/>
    </source>
</evidence>
<name>A0A9P4P007_9PEZI</name>
<dbReference type="EMBL" id="MU007016">
    <property type="protein sequence ID" value="KAF2434458.1"/>
    <property type="molecule type" value="Genomic_DNA"/>
</dbReference>
<evidence type="ECO:0000313" key="2">
    <source>
        <dbReference type="EMBL" id="KAF2434458.1"/>
    </source>
</evidence>
<feature type="compositionally biased region" description="Polar residues" evidence="1">
    <location>
        <begin position="262"/>
        <end position="274"/>
    </location>
</feature>
<feature type="region of interest" description="Disordered" evidence="1">
    <location>
        <begin position="297"/>
        <end position="347"/>
    </location>
</feature>
<feature type="region of interest" description="Disordered" evidence="1">
    <location>
        <begin position="364"/>
        <end position="389"/>
    </location>
</feature>
<evidence type="ECO:0000256" key="1">
    <source>
        <dbReference type="SAM" id="MobiDB-lite"/>
    </source>
</evidence>
<feature type="compositionally biased region" description="Low complexity" evidence="1">
    <location>
        <begin position="315"/>
        <end position="328"/>
    </location>
</feature>
<feature type="region of interest" description="Disordered" evidence="1">
    <location>
        <begin position="262"/>
        <end position="282"/>
    </location>
</feature>
<keyword evidence="3" id="KW-1185">Reference proteome</keyword>
<feature type="compositionally biased region" description="Basic and acidic residues" evidence="1">
    <location>
        <begin position="332"/>
        <end position="347"/>
    </location>
</feature>
<organism evidence="2 3">
    <name type="scientific">Tothia fuscella</name>
    <dbReference type="NCBI Taxonomy" id="1048955"/>
    <lineage>
        <taxon>Eukaryota</taxon>
        <taxon>Fungi</taxon>
        <taxon>Dikarya</taxon>
        <taxon>Ascomycota</taxon>
        <taxon>Pezizomycotina</taxon>
        <taxon>Dothideomycetes</taxon>
        <taxon>Pleosporomycetidae</taxon>
        <taxon>Venturiales</taxon>
        <taxon>Cylindrosympodiaceae</taxon>
        <taxon>Tothia</taxon>
    </lineage>
</organism>
<protein>
    <submittedName>
        <fullName evidence="2">Uncharacterized protein</fullName>
    </submittedName>
</protein>
<accession>A0A9P4P007</accession>
<feature type="compositionally biased region" description="Basic and acidic residues" evidence="1">
    <location>
        <begin position="302"/>
        <end position="314"/>
    </location>
</feature>
<dbReference type="AlphaFoldDB" id="A0A9P4P007"/>
<comment type="caution">
    <text evidence="2">The sequence shown here is derived from an EMBL/GenBank/DDBJ whole genome shotgun (WGS) entry which is preliminary data.</text>
</comment>
<dbReference type="Proteomes" id="UP000800235">
    <property type="component" value="Unassembled WGS sequence"/>
</dbReference>
<proteinExistence type="predicted"/>
<sequence length="915" mass="102006">MKTLFEGFTSRFTRATTIDAALSDLPSPNAPDRVQDKLILHPVLARKRSLRPEITIPGSLSLRYQHFSSLSPPFDASVLRTIHQHLASKLPAHTAECGSINDAFLSNDTPTDSSLPNDDSSLPQSPISAESLFVEHACALESFPFSIFPTEDVCFAEAASLITVHAPELFPFSIFPIEDICFAEAASPVTVHAPEPFPFSIFPAEGVCFAEAASSTILSAPELVPRQAPPAVAHQPPTKNVVVEQQLIHHPNLSKKDLAQNLTASSPRHTSPDFQSPFHPQPVPAWLSDVVRAQITRASSADSRKPEEKGHSSDEISAASSSNSSWEEATPDEARNEKVEARPSRLERTATAFDTLLRNLEPGLNSAPRGFARPPWTYKDPPEKPSSTPHQHYAVRIHDGMPRHIAGQCNDSCLGRPCYPFQAEIPIYDPVRHEGPALAQGFTVDVLNTFYVRMHGPCALLLQPVYNKITFLAQEAPYVTNAMKFKADAYQAEGENGEQAVRDKYQQYWDQANDNFMFRVDLTEFFLTPVVLLCAKPVTFVKVDNRILHDPHRFENMDSLAIQHYWDGRIYDPAIPAAQRLLWHLGSELPETRVVNTVVKPWNLFLSRFRKQPGIFDIDVPHIQVIGGNAYPVYTEEIGDRTFELGYGVSPMRFLANVEPWEELTYSREHNMYGWGNISSQHFRRNVMVEMDNAPHAPRTHAWSKLQETHLHHSVAQGQINGATIPDLVWEYVDGLNDLQLSKLKVDWSNQMPRGDANEGGEEVLDVQNHVGAVGEDVSDCAHCAFYDDEDLCCCKEHGLPRNSNMCTACWKKTGYPFSSKISTINDWVNKVEKNRVSGKWKGSSCELDIELLKKSAKDMEGIPARGLTAYPGLEPDRPVALVEDLNEDNNEGKSRVEGPQRGNFELAHEGGILL</sequence>
<reference evidence="2" key="1">
    <citation type="journal article" date="2020" name="Stud. Mycol.">
        <title>101 Dothideomycetes genomes: a test case for predicting lifestyles and emergence of pathogens.</title>
        <authorList>
            <person name="Haridas S."/>
            <person name="Albert R."/>
            <person name="Binder M."/>
            <person name="Bloem J."/>
            <person name="Labutti K."/>
            <person name="Salamov A."/>
            <person name="Andreopoulos B."/>
            <person name="Baker S."/>
            <person name="Barry K."/>
            <person name="Bills G."/>
            <person name="Bluhm B."/>
            <person name="Cannon C."/>
            <person name="Castanera R."/>
            <person name="Culley D."/>
            <person name="Daum C."/>
            <person name="Ezra D."/>
            <person name="Gonzalez J."/>
            <person name="Henrissat B."/>
            <person name="Kuo A."/>
            <person name="Liang C."/>
            <person name="Lipzen A."/>
            <person name="Lutzoni F."/>
            <person name="Magnuson J."/>
            <person name="Mondo S."/>
            <person name="Nolan M."/>
            <person name="Ohm R."/>
            <person name="Pangilinan J."/>
            <person name="Park H.-J."/>
            <person name="Ramirez L."/>
            <person name="Alfaro M."/>
            <person name="Sun H."/>
            <person name="Tritt A."/>
            <person name="Yoshinaga Y."/>
            <person name="Zwiers L.-H."/>
            <person name="Turgeon B."/>
            <person name="Goodwin S."/>
            <person name="Spatafora J."/>
            <person name="Crous P."/>
            <person name="Grigoriev I."/>
        </authorList>
    </citation>
    <scope>NUCLEOTIDE SEQUENCE</scope>
    <source>
        <strain evidence="2">CBS 130266</strain>
    </source>
</reference>